<evidence type="ECO:0000313" key="1">
    <source>
        <dbReference type="EMBL" id="KAA6357764.1"/>
    </source>
</evidence>
<sequence>EEENQKLMMKKENVLIIINVIAYYGKDHNYLLKLQLELKIQLHVILIKKEMLE</sequence>
<accession>A0A5J4THB7</accession>
<gene>
    <name evidence="1" type="ORF">EZS28_046709</name>
</gene>
<proteinExistence type="predicted"/>
<comment type="caution">
    <text evidence="1">The sequence shown here is derived from an EMBL/GenBank/DDBJ whole genome shotgun (WGS) entry which is preliminary data.</text>
</comment>
<evidence type="ECO:0000313" key="2">
    <source>
        <dbReference type="Proteomes" id="UP000324800"/>
    </source>
</evidence>
<protein>
    <submittedName>
        <fullName evidence="1">Uncharacterized protein</fullName>
    </submittedName>
</protein>
<feature type="non-terminal residue" evidence="1">
    <location>
        <position position="1"/>
    </location>
</feature>
<reference evidence="1 2" key="1">
    <citation type="submission" date="2019-03" db="EMBL/GenBank/DDBJ databases">
        <title>Single cell metagenomics reveals metabolic interactions within the superorganism composed of flagellate Streblomastix strix and complex community of Bacteroidetes bacteria on its surface.</title>
        <authorList>
            <person name="Treitli S.C."/>
            <person name="Kolisko M."/>
            <person name="Husnik F."/>
            <person name="Keeling P."/>
            <person name="Hampl V."/>
        </authorList>
    </citation>
    <scope>NUCLEOTIDE SEQUENCE [LARGE SCALE GENOMIC DNA]</scope>
    <source>
        <strain evidence="1">ST1C</strain>
    </source>
</reference>
<dbReference type="Proteomes" id="UP000324800">
    <property type="component" value="Unassembled WGS sequence"/>
</dbReference>
<name>A0A5J4THB7_9EUKA</name>
<organism evidence="1 2">
    <name type="scientific">Streblomastix strix</name>
    <dbReference type="NCBI Taxonomy" id="222440"/>
    <lineage>
        <taxon>Eukaryota</taxon>
        <taxon>Metamonada</taxon>
        <taxon>Preaxostyla</taxon>
        <taxon>Oxymonadida</taxon>
        <taxon>Streblomastigidae</taxon>
        <taxon>Streblomastix</taxon>
    </lineage>
</organism>
<dbReference type="AlphaFoldDB" id="A0A5J4THB7"/>
<dbReference type="EMBL" id="SNRW01030880">
    <property type="protein sequence ID" value="KAA6357764.1"/>
    <property type="molecule type" value="Genomic_DNA"/>
</dbReference>